<feature type="domain" description="HTH araC/xylS-type" evidence="2">
    <location>
        <begin position="184"/>
        <end position="282"/>
    </location>
</feature>
<dbReference type="OrthoDB" id="1522284at2"/>
<dbReference type="Pfam" id="PF12833">
    <property type="entry name" value="HTH_18"/>
    <property type="match status" value="1"/>
</dbReference>
<name>A0A317ET27_9SPHI</name>
<accession>A0A317ET27</accession>
<dbReference type="GO" id="GO:0043565">
    <property type="term" value="F:sequence-specific DNA binding"/>
    <property type="evidence" value="ECO:0007669"/>
    <property type="project" value="InterPro"/>
</dbReference>
<dbReference type="InterPro" id="IPR035965">
    <property type="entry name" value="PAS-like_dom_sf"/>
</dbReference>
<dbReference type="PROSITE" id="PS50112">
    <property type="entry name" value="PAS"/>
    <property type="match status" value="1"/>
</dbReference>
<dbReference type="GO" id="GO:0003700">
    <property type="term" value="F:DNA-binding transcription factor activity"/>
    <property type="evidence" value="ECO:0007669"/>
    <property type="project" value="InterPro"/>
</dbReference>
<organism evidence="4 5">
    <name type="scientific">Pedobacter yonginense</name>
    <dbReference type="NCBI Taxonomy" id="651869"/>
    <lineage>
        <taxon>Bacteria</taxon>
        <taxon>Pseudomonadati</taxon>
        <taxon>Bacteroidota</taxon>
        <taxon>Sphingobacteriia</taxon>
        <taxon>Sphingobacteriales</taxon>
        <taxon>Sphingobacteriaceae</taxon>
        <taxon>Pedobacter</taxon>
    </lineage>
</organism>
<dbReference type="RefSeq" id="WP_109923756.1">
    <property type="nucleotide sequence ID" value="NZ_QGNZ01000001.1"/>
</dbReference>
<protein>
    <submittedName>
        <fullName evidence="4">Diguanylate cyclase</fullName>
    </submittedName>
</protein>
<sequence>MNKKQDSAELKVPDFDLEYFFDLSPDLLCVAGYDGYFKKINPAVSKTLGYTDEELFASPINSFVHPDDQALTEKRRSSIREGSLLKEFENRYITKAGAIVWLSWTSIPIVRDQLVFAIAKDVTYRKRLEEYERVSAVLAKLNEEQRIRFNPSISSGNDPKIELQAQDKPLVARGVSAADQLFLNRFESLVKDHVGKTELSLKMISDGLAVSERNLFRQINRILGITPNRLVRIIRLHLAWEAIGSGKYRTIKEISNIAGFSSRGHFKKLFFEVYGLDVSELL</sequence>
<dbReference type="AlphaFoldDB" id="A0A317ET27"/>
<dbReference type="CDD" id="cd00130">
    <property type="entry name" value="PAS"/>
    <property type="match status" value="1"/>
</dbReference>
<dbReference type="Proteomes" id="UP000245379">
    <property type="component" value="Unassembled WGS sequence"/>
</dbReference>
<evidence type="ECO:0000259" key="3">
    <source>
        <dbReference type="PROSITE" id="PS50112"/>
    </source>
</evidence>
<keyword evidence="5" id="KW-1185">Reference proteome</keyword>
<reference evidence="4 5" key="1">
    <citation type="submission" date="2018-05" db="EMBL/GenBank/DDBJ databases">
        <title>Pedobacter paludis sp. nov., isolated from wetland soil.</title>
        <authorList>
            <person name="Zhang Y."/>
            <person name="Wang G."/>
        </authorList>
    </citation>
    <scope>NUCLEOTIDE SEQUENCE [LARGE SCALE GENOMIC DNA]</scope>
    <source>
        <strain evidence="4 5">KCTC22721</strain>
    </source>
</reference>
<comment type="caution">
    <text evidence="4">The sequence shown here is derived from an EMBL/GenBank/DDBJ whole genome shotgun (WGS) entry which is preliminary data.</text>
</comment>
<evidence type="ECO:0000256" key="1">
    <source>
        <dbReference type="ARBA" id="ARBA00023125"/>
    </source>
</evidence>
<feature type="domain" description="PAS" evidence="3">
    <location>
        <begin position="34"/>
        <end position="83"/>
    </location>
</feature>
<evidence type="ECO:0000313" key="5">
    <source>
        <dbReference type="Proteomes" id="UP000245379"/>
    </source>
</evidence>
<dbReference type="PROSITE" id="PS01124">
    <property type="entry name" value="HTH_ARAC_FAMILY_2"/>
    <property type="match status" value="1"/>
</dbReference>
<gene>
    <name evidence="4" type="ORF">DHW03_00160</name>
</gene>
<dbReference type="Gene3D" id="1.10.10.60">
    <property type="entry name" value="Homeodomain-like"/>
    <property type="match status" value="1"/>
</dbReference>
<dbReference type="InterPro" id="IPR013655">
    <property type="entry name" value="PAS_fold_3"/>
</dbReference>
<proteinExistence type="predicted"/>
<dbReference type="InterPro" id="IPR018060">
    <property type="entry name" value="HTH_AraC"/>
</dbReference>
<dbReference type="EMBL" id="QGNZ01000001">
    <property type="protein sequence ID" value="PWS28308.1"/>
    <property type="molecule type" value="Genomic_DNA"/>
</dbReference>
<dbReference type="NCBIfam" id="TIGR00229">
    <property type="entry name" value="sensory_box"/>
    <property type="match status" value="1"/>
</dbReference>
<dbReference type="SUPFAM" id="SSF55785">
    <property type="entry name" value="PYP-like sensor domain (PAS domain)"/>
    <property type="match status" value="1"/>
</dbReference>
<evidence type="ECO:0000259" key="2">
    <source>
        <dbReference type="PROSITE" id="PS01124"/>
    </source>
</evidence>
<dbReference type="PANTHER" id="PTHR43280:SF2">
    <property type="entry name" value="HTH-TYPE TRANSCRIPTIONAL REGULATOR EXSA"/>
    <property type="match status" value="1"/>
</dbReference>
<dbReference type="InterPro" id="IPR000014">
    <property type="entry name" value="PAS"/>
</dbReference>
<dbReference type="PANTHER" id="PTHR43280">
    <property type="entry name" value="ARAC-FAMILY TRANSCRIPTIONAL REGULATOR"/>
    <property type="match status" value="1"/>
</dbReference>
<evidence type="ECO:0000313" key="4">
    <source>
        <dbReference type="EMBL" id="PWS28308.1"/>
    </source>
</evidence>
<dbReference type="SMART" id="SM00091">
    <property type="entry name" value="PAS"/>
    <property type="match status" value="1"/>
</dbReference>
<dbReference type="SMART" id="SM00342">
    <property type="entry name" value="HTH_ARAC"/>
    <property type="match status" value="1"/>
</dbReference>
<dbReference type="Gene3D" id="3.30.450.20">
    <property type="entry name" value="PAS domain"/>
    <property type="match status" value="1"/>
</dbReference>
<dbReference type="Pfam" id="PF08447">
    <property type="entry name" value="PAS_3"/>
    <property type="match status" value="1"/>
</dbReference>
<keyword evidence="1" id="KW-0238">DNA-binding</keyword>